<dbReference type="HOGENOM" id="CLU_047691_12_3_5"/>
<evidence type="ECO:0000313" key="7">
    <source>
        <dbReference type="EMBL" id="ABF54304.1"/>
    </source>
</evidence>
<dbReference type="PANTHER" id="PTHR43133">
    <property type="entry name" value="RNA POLYMERASE ECF-TYPE SIGMA FACTO"/>
    <property type="match status" value="1"/>
</dbReference>
<evidence type="ECO:0000256" key="4">
    <source>
        <dbReference type="ARBA" id="ARBA00023163"/>
    </source>
</evidence>
<evidence type="ECO:0000256" key="1">
    <source>
        <dbReference type="ARBA" id="ARBA00010641"/>
    </source>
</evidence>
<dbReference type="Gene3D" id="1.10.10.10">
    <property type="entry name" value="Winged helix-like DNA-binding domain superfamily/Winged helix DNA-binding domain"/>
    <property type="match status" value="1"/>
</dbReference>
<comment type="similarity">
    <text evidence="1">Belongs to the sigma-70 factor family. ECF subfamily.</text>
</comment>
<dbReference type="InterPro" id="IPR014284">
    <property type="entry name" value="RNA_pol_sigma-70_dom"/>
</dbReference>
<dbReference type="eggNOG" id="COG1595">
    <property type="taxonomic scope" value="Bacteria"/>
</dbReference>
<dbReference type="InterPro" id="IPR013249">
    <property type="entry name" value="RNA_pol_sigma70_r4_t2"/>
</dbReference>
<evidence type="ECO:0000259" key="5">
    <source>
        <dbReference type="Pfam" id="PF04542"/>
    </source>
</evidence>
<dbReference type="InterPro" id="IPR039425">
    <property type="entry name" value="RNA_pol_sigma-70-like"/>
</dbReference>
<keyword evidence="8" id="KW-1185">Reference proteome</keyword>
<gene>
    <name evidence="7" type="ordered locus">Sala_2598</name>
</gene>
<dbReference type="KEGG" id="sal:Sala_2598"/>
<evidence type="ECO:0000313" key="8">
    <source>
        <dbReference type="Proteomes" id="UP000006578"/>
    </source>
</evidence>
<dbReference type="Proteomes" id="UP000006578">
    <property type="component" value="Chromosome"/>
</dbReference>
<keyword evidence="3" id="KW-0731">Sigma factor</keyword>
<name>Q1GPW8_SPHAL</name>
<evidence type="ECO:0000256" key="3">
    <source>
        <dbReference type="ARBA" id="ARBA00023082"/>
    </source>
</evidence>
<dbReference type="GO" id="GO:0006352">
    <property type="term" value="P:DNA-templated transcription initiation"/>
    <property type="evidence" value="ECO:0007669"/>
    <property type="project" value="InterPro"/>
</dbReference>
<dbReference type="InterPro" id="IPR007627">
    <property type="entry name" value="RNA_pol_sigma70_r2"/>
</dbReference>
<dbReference type="GO" id="GO:0003677">
    <property type="term" value="F:DNA binding"/>
    <property type="evidence" value="ECO:0007669"/>
    <property type="project" value="InterPro"/>
</dbReference>
<evidence type="ECO:0000259" key="6">
    <source>
        <dbReference type="Pfam" id="PF08281"/>
    </source>
</evidence>
<dbReference type="GO" id="GO:0016987">
    <property type="term" value="F:sigma factor activity"/>
    <property type="evidence" value="ECO:0007669"/>
    <property type="project" value="UniProtKB-KW"/>
</dbReference>
<keyword evidence="2" id="KW-0805">Transcription regulation</keyword>
<dbReference type="SUPFAM" id="SSF88659">
    <property type="entry name" value="Sigma3 and sigma4 domains of RNA polymerase sigma factors"/>
    <property type="match status" value="1"/>
</dbReference>
<dbReference type="Pfam" id="PF08281">
    <property type="entry name" value="Sigma70_r4_2"/>
    <property type="match status" value="1"/>
</dbReference>
<dbReference type="InterPro" id="IPR013325">
    <property type="entry name" value="RNA_pol_sigma_r2"/>
</dbReference>
<reference evidence="7 8" key="1">
    <citation type="journal article" date="2009" name="Proc. Natl. Acad. Sci. U.S.A.">
        <title>The genomic basis of trophic strategy in marine bacteria.</title>
        <authorList>
            <person name="Lauro F.M."/>
            <person name="McDougald D."/>
            <person name="Thomas T."/>
            <person name="Williams T.J."/>
            <person name="Egan S."/>
            <person name="Rice S."/>
            <person name="DeMaere M.Z."/>
            <person name="Ting L."/>
            <person name="Ertan H."/>
            <person name="Johnson J."/>
            <person name="Ferriera S."/>
            <person name="Lapidus A."/>
            <person name="Anderson I."/>
            <person name="Kyrpides N."/>
            <person name="Munk A.C."/>
            <person name="Detter C."/>
            <person name="Han C.S."/>
            <person name="Brown M.V."/>
            <person name="Robb F.T."/>
            <person name="Kjelleberg S."/>
            <person name="Cavicchioli R."/>
        </authorList>
    </citation>
    <scope>NUCLEOTIDE SEQUENCE [LARGE SCALE GENOMIC DNA]</scope>
    <source>
        <strain evidence="8">DSM 13593 / LMG 18877 / RB2256</strain>
    </source>
</reference>
<keyword evidence="4" id="KW-0804">Transcription</keyword>
<dbReference type="CDD" id="cd06171">
    <property type="entry name" value="Sigma70_r4"/>
    <property type="match status" value="1"/>
</dbReference>
<dbReference type="STRING" id="317655.Sala_2598"/>
<organism evidence="7 8">
    <name type="scientific">Sphingopyxis alaskensis (strain DSM 13593 / LMG 18877 / RB2256)</name>
    <name type="common">Sphingomonas alaskensis</name>
    <dbReference type="NCBI Taxonomy" id="317655"/>
    <lineage>
        <taxon>Bacteria</taxon>
        <taxon>Pseudomonadati</taxon>
        <taxon>Pseudomonadota</taxon>
        <taxon>Alphaproteobacteria</taxon>
        <taxon>Sphingomonadales</taxon>
        <taxon>Sphingomonadaceae</taxon>
        <taxon>Sphingopyxis</taxon>
    </lineage>
</organism>
<dbReference type="InterPro" id="IPR036388">
    <property type="entry name" value="WH-like_DNA-bd_sf"/>
</dbReference>
<dbReference type="EMBL" id="CP000356">
    <property type="protein sequence ID" value="ABF54304.1"/>
    <property type="molecule type" value="Genomic_DNA"/>
</dbReference>
<accession>Q1GPW8</accession>
<dbReference type="Pfam" id="PF04542">
    <property type="entry name" value="Sigma70_r2"/>
    <property type="match status" value="1"/>
</dbReference>
<dbReference type="Gene3D" id="1.10.1740.10">
    <property type="match status" value="1"/>
</dbReference>
<sequence length="201" mass="22540">MSSSAPPFRHHRPPFSVSSGAHNCPVDVFEPACGEASATNLDETFRTERRALLRYLGRRAGHDAAPDLVQEVFARAAGSAQASRLANPAAFVRRIARNLLIDRARRRESDNNIVIFPLDEQRDLSVPPEQTLNLEAADLLRIYEQAVNDLPEKTRRVFMMSRDEELTYSQISEQLGISMATVQYHMVRAIAFVAAAVKDHR</sequence>
<evidence type="ECO:0000256" key="2">
    <source>
        <dbReference type="ARBA" id="ARBA00023015"/>
    </source>
</evidence>
<dbReference type="SUPFAM" id="SSF88946">
    <property type="entry name" value="Sigma2 domain of RNA polymerase sigma factors"/>
    <property type="match status" value="1"/>
</dbReference>
<dbReference type="PANTHER" id="PTHR43133:SF63">
    <property type="entry name" value="RNA POLYMERASE SIGMA FACTOR FECI-RELATED"/>
    <property type="match status" value="1"/>
</dbReference>
<feature type="domain" description="RNA polymerase sigma factor 70 region 4 type 2" evidence="6">
    <location>
        <begin position="141"/>
        <end position="191"/>
    </location>
</feature>
<proteinExistence type="inferred from homology"/>
<protein>
    <submittedName>
        <fullName evidence="7">RNA polymerase, sigma-24 subunit, ECF subfamily</fullName>
    </submittedName>
</protein>
<dbReference type="AlphaFoldDB" id="Q1GPW8"/>
<feature type="domain" description="RNA polymerase sigma-70 region 2" evidence="5">
    <location>
        <begin position="45"/>
        <end position="108"/>
    </location>
</feature>
<dbReference type="NCBIfam" id="TIGR02937">
    <property type="entry name" value="sigma70-ECF"/>
    <property type="match status" value="1"/>
</dbReference>
<dbReference type="InterPro" id="IPR013324">
    <property type="entry name" value="RNA_pol_sigma_r3/r4-like"/>
</dbReference>